<proteinExistence type="inferred from homology"/>
<evidence type="ECO:0000256" key="12">
    <source>
        <dbReference type="ARBA" id="ARBA00023098"/>
    </source>
</evidence>
<dbReference type="EMBL" id="OU896710">
    <property type="protein sequence ID" value="CAH1163558.1"/>
    <property type="molecule type" value="Genomic_DNA"/>
</dbReference>
<evidence type="ECO:0000313" key="28">
    <source>
        <dbReference type="Proteomes" id="UP001153737"/>
    </source>
</evidence>
<reference evidence="27" key="2">
    <citation type="submission" date="2022-10" db="EMBL/GenBank/DDBJ databases">
        <authorList>
            <consortium name="ENA_rothamsted_submissions"/>
            <consortium name="culmorum"/>
            <person name="King R."/>
        </authorList>
    </citation>
    <scope>NUCLEOTIDE SEQUENCE</scope>
</reference>
<dbReference type="GO" id="GO:0055088">
    <property type="term" value="P:lipid homeostasis"/>
    <property type="evidence" value="ECO:0007669"/>
    <property type="project" value="TreeGrafter"/>
</dbReference>
<comment type="catalytic activity">
    <reaction evidence="1">
        <text>a 1-acyl-sn-glycero-3-phosphate + an acyl-CoA = a 1,2-diacyl-sn-glycero-3-phosphate + CoA</text>
        <dbReference type="Rhea" id="RHEA:19709"/>
        <dbReference type="ChEBI" id="CHEBI:57287"/>
        <dbReference type="ChEBI" id="CHEBI:57970"/>
        <dbReference type="ChEBI" id="CHEBI:58342"/>
        <dbReference type="ChEBI" id="CHEBI:58608"/>
        <dbReference type="EC" id="2.3.1.51"/>
    </reaction>
    <physiologicalReaction direction="left-to-right" evidence="1">
        <dbReference type="Rhea" id="RHEA:19710"/>
    </physiologicalReaction>
</comment>
<protein>
    <recommendedName>
        <fullName evidence="16">1-acylglycerol-3-phosphate O-acyltransferase ABHD5</fullName>
        <ecNumber evidence="5">2.3.1.51</ecNumber>
    </recommendedName>
    <alternativeName>
        <fullName evidence="17">Abhydrolase domain-containing protein 5</fullName>
    </alternativeName>
</protein>
<evidence type="ECO:0000256" key="15">
    <source>
        <dbReference type="ARBA" id="ARBA00038097"/>
    </source>
</evidence>
<dbReference type="GO" id="GO:0006631">
    <property type="term" value="P:fatty acid metabolic process"/>
    <property type="evidence" value="ECO:0007669"/>
    <property type="project" value="UniProtKB-KW"/>
</dbReference>
<dbReference type="OrthoDB" id="730489at2759"/>
<evidence type="ECO:0000256" key="5">
    <source>
        <dbReference type="ARBA" id="ARBA00013211"/>
    </source>
</evidence>
<dbReference type="InterPro" id="IPR000639">
    <property type="entry name" value="Epox_hydrolase-like"/>
</dbReference>
<dbReference type="GO" id="GO:0030154">
    <property type="term" value="P:cell differentiation"/>
    <property type="evidence" value="ECO:0007669"/>
    <property type="project" value="UniProtKB-KW"/>
</dbReference>
<comment type="catalytic activity">
    <reaction evidence="22">
        <text>1-(5Z,8Z,11Z,14Z-eicosatetraenoyl)-sn-glycero-3-phosphate + (9Z)-octadecenoyl-CoA = 1-(5Z,8Z,11Z,14Z)-eicosatetraenoyl-2-(9Z)-octadecenoyl-sn-glycero-3-phosphate + CoA</text>
        <dbReference type="Rhea" id="RHEA:37455"/>
        <dbReference type="ChEBI" id="CHEBI:57287"/>
        <dbReference type="ChEBI" id="CHEBI:57387"/>
        <dbReference type="ChEBI" id="CHEBI:74938"/>
        <dbReference type="ChEBI" id="CHEBI:74941"/>
    </reaction>
    <physiologicalReaction direction="left-to-right" evidence="22">
        <dbReference type="Rhea" id="RHEA:37456"/>
    </physiologicalReaction>
</comment>
<comment type="similarity">
    <text evidence="15">Belongs to the peptidase S33 family. ABHD4/ABHD5 subfamily.</text>
</comment>
<dbReference type="PRINTS" id="PR00412">
    <property type="entry name" value="EPOXHYDRLASE"/>
</dbReference>
<reference evidence="27" key="1">
    <citation type="submission" date="2022-01" db="EMBL/GenBank/DDBJ databases">
        <authorList>
            <person name="King R."/>
        </authorList>
    </citation>
    <scope>NUCLEOTIDE SEQUENCE</scope>
</reference>
<dbReference type="SUPFAM" id="SSF53474">
    <property type="entry name" value="alpha/beta-Hydrolases"/>
    <property type="match status" value="1"/>
</dbReference>
<keyword evidence="28" id="KW-1185">Reference proteome</keyword>
<evidence type="ECO:0000256" key="21">
    <source>
        <dbReference type="ARBA" id="ARBA00047849"/>
    </source>
</evidence>
<keyword evidence="10" id="KW-0221">Differentiation</keyword>
<evidence type="ECO:0000259" key="26">
    <source>
        <dbReference type="Pfam" id="PF00561"/>
    </source>
</evidence>
<evidence type="ECO:0000256" key="23">
    <source>
        <dbReference type="ARBA" id="ARBA00048770"/>
    </source>
</evidence>
<evidence type="ECO:0000256" key="18">
    <source>
        <dbReference type="ARBA" id="ARBA00045357"/>
    </source>
</evidence>
<evidence type="ECO:0000256" key="3">
    <source>
        <dbReference type="ARBA" id="ARBA00004496"/>
    </source>
</evidence>
<accession>A0A9P0GNH4</accession>
<keyword evidence="6" id="KW-0963">Cytoplasm</keyword>
<evidence type="ECO:0000256" key="19">
    <source>
        <dbReference type="ARBA" id="ARBA00047525"/>
    </source>
</evidence>
<evidence type="ECO:0000256" key="24">
    <source>
        <dbReference type="ARBA" id="ARBA00049561"/>
    </source>
</evidence>
<feature type="region of interest" description="Disordered" evidence="25">
    <location>
        <begin position="346"/>
        <end position="379"/>
    </location>
</feature>
<dbReference type="EC" id="2.3.1.51" evidence="5"/>
<dbReference type="GO" id="GO:0005811">
    <property type="term" value="C:lipid droplet"/>
    <property type="evidence" value="ECO:0007669"/>
    <property type="project" value="UniProtKB-SubCell"/>
</dbReference>
<keyword evidence="11" id="KW-0276">Fatty acid metabolism</keyword>
<feature type="domain" description="AB hydrolase-1" evidence="26">
    <location>
        <begin position="73"/>
        <end position="328"/>
    </location>
</feature>
<dbReference type="GO" id="GO:0052689">
    <property type="term" value="F:carboxylic ester hydrolase activity"/>
    <property type="evidence" value="ECO:0007669"/>
    <property type="project" value="TreeGrafter"/>
</dbReference>
<keyword evidence="13" id="KW-0012">Acyltransferase</keyword>
<organism evidence="27 28">
    <name type="scientific">Phaedon cochleariae</name>
    <name type="common">Mustard beetle</name>
    <dbReference type="NCBI Taxonomy" id="80249"/>
    <lineage>
        <taxon>Eukaryota</taxon>
        <taxon>Metazoa</taxon>
        <taxon>Ecdysozoa</taxon>
        <taxon>Arthropoda</taxon>
        <taxon>Hexapoda</taxon>
        <taxon>Insecta</taxon>
        <taxon>Pterygota</taxon>
        <taxon>Neoptera</taxon>
        <taxon>Endopterygota</taxon>
        <taxon>Coleoptera</taxon>
        <taxon>Polyphaga</taxon>
        <taxon>Cucujiformia</taxon>
        <taxon>Chrysomeloidea</taxon>
        <taxon>Chrysomelidae</taxon>
        <taxon>Chrysomelinae</taxon>
        <taxon>Chrysomelini</taxon>
        <taxon>Phaedon</taxon>
    </lineage>
</organism>
<evidence type="ECO:0000313" key="27">
    <source>
        <dbReference type="EMBL" id="CAH1163558.1"/>
    </source>
</evidence>
<comment type="catalytic activity">
    <reaction evidence="23">
        <text>1-(9Z-octadecenoyl)-sn-glycero-3-phosphate + (5Z,8Z,11Z,14Z)-eicosatetraenoyl-CoA = 1-(9Z)-octadecenoyl-2-(5Z,8Z,11Z,14Z)-eicosatetraenoyl-sn-glycero-3-phosphate + CoA</text>
        <dbReference type="Rhea" id="RHEA:37443"/>
        <dbReference type="ChEBI" id="CHEBI:57287"/>
        <dbReference type="ChEBI" id="CHEBI:57368"/>
        <dbReference type="ChEBI" id="CHEBI:74544"/>
        <dbReference type="ChEBI" id="CHEBI:74928"/>
    </reaction>
    <physiologicalReaction direction="left-to-right" evidence="23">
        <dbReference type="Rhea" id="RHEA:37444"/>
    </physiologicalReaction>
</comment>
<dbReference type="Gene3D" id="3.40.50.1820">
    <property type="entry name" value="alpha/beta hydrolase"/>
    <property type="match status" value="1"/>
</dbReference>
<dbReference type="GO" id="GO:0006654">
    <property type="term" value="P:phosphatidic acid biosynthetic process"/>
    <property type="evidence" value="ECO:0007669"/>
    <property type="project" value="TreeGrafter"/>
</dbReference>
<dbReference type="PANTHER" id="PTHR42886">
    <property type="entry name" value="RE40534P-RELATED"/>
    <property type="match status" value="1"/>
</dbReference>
<evidence type="ECO:0000256" key="11">
    <source>
        <dbReference type="ARBA" id="ARBA00022832"/>
    </source>
</evidence>
<comment type="catalytic activity">
    <reaction evidence="21">
        <text>eicosanoyl-CoA + 1-(9Z-octadecenoyl)-sn-glycero-3-phosphate = 1-(9Z)-octadecenoyl-2-eicosanoyl-sn-glycero-3-phosphate + CoA</text>
        <dbReference type="Rhea" id="RHEA:37451"/>
        <dbReference type="ChEBI" id="CHEBI:57287"/>
        <dbReference type="ChEBI" id="CHEBI:57380"/>
        <dbReference type="ChEBI" id="CHEBI:74544"/>
        <dbReference type="ChEBI" id="CHEBI:74937"/>
    </reaction>
    <physiologicalReaction direction="left-to-right" evidence="21">
        <dbReference type="Rhea" id="RHEA:37452"/>
    </physiologicalReaction>
</comment>
<evidence type="ECO:0000256" key="1">
    <source>
        <dbReference type="ARBA" id="ARBA00000300"/>
    </source>
</evidence>
<feature type="compositionally biased region" description="Basic and acidic residues" evidence="25">
    <location>
        <begin position="368"/>
        <end position="379"/>
    </location>
</feature>
<evidence type="ECO:0000256" key="4">
    <source>
        <dbReference type="ARBA" id="ARBA00004502"/>
    </source>
</evidence>
<comment type="catalytic activity">
    <reaction evidence="19">
        <text>1-hexadecanoyl-sn-glycero-3-phosphate + (9Z)-octadecenoyl-CoA = 1-hexadecanoyl-2-(9Z-octadecenoyl)-sn-glycero-3-phosphate + CoA</text>
        <dbReference type="Rhea" id="RHEA:33187"/>
        <dbReference type="ChEBI" id="CHEBI:57287"/>
        <dbReference type="ChEBI" id="CHEBI:57387"/>
        <dbReference type="ChEBI" id="CHEBI:57518"/>
        <dbReference type="ChEBI" id="CHEBI:64839"/>
    </reaction>
    <physiologicalReaction direction="left-to-right" evidence="19">
        <dbReference type="Rhea" id="RHEA:33188"/>
    </physiologicalReaction>
</comment>
<evidence type="ECO:0000256" key="13">
    <source>
        <dbReference type="ARBA" id="ARBA00023315"/>
    </source>
</evidence>
<dbReference type="InterPro" id="IPR029058">
    <property type="entry name" value="AB_hydrolase_fold"/>
</dbReference>
<evidence type="ECO:0000256" key="6">
    <source>
        <dbReference type="ARBA" id="ARBA00022490"/>
    </source>
</evidence>
<evidence type="ECO:0000256" key="22">
    <source>
        <dbReference type="ARBA" id="ARBA00048632"/>
    </source>
</evidence>
<evidence type="ECO:0000256" key="16">
    <source>
        <dbReference type="ARBA" id="ARBA00040731"/>
    </source>
</evidence>
<sequence>MSSNDSDTARSEATPEKCGWSKFSESKLIEVEKKILNVLKTTYRTWFVPIGSTVGKNDKIWTILLNEESKNTPLVLLHGFAAGLCFWCLNFDTVAKERPVYAIDLLGFGRSTRPNFSSDCLEAEQQMVESLEEWRKEVKLDNFILLGHSFGGYLATSYASNYPDRVKHLILADPWGFAERPEKLNLPIWVKMLSILFYPLTYLNPLATVRAAGPIGPWLISKVRNDLSQKYGSIIDEKETITEYIYHCNSQKPTGEAAFHSMRQGYAWAKNPMINRLDKLSNDIPLTILYGENSWITRTTEEQLKNKRPNSYVKIEIINSAGHHINADQPELFNQTVKDVCKLTDSAQNSNGDITKEADEEDNNYQETKNKIEPFNDEDHKIENMQLTNHKI</sequence>
<evidence type="ECO:0000256" key="14">
    <source>
        <dbReference type="ARBA" id="ARBA00036296"/>
    </source>
</evidence>
<comment type="catalytic activity">
    <reaction evidence="14">
        <text>1-(9Z-octadecenoyl)-sn-glycero-3-phosphate + octadecanoyl-CoA = 1-(9Z-octadecenoyl)-2-octadecanoyl-sn-glycero-3-phosphate + CoA</text>
        <dbReference type="Rhea" id="RHEA:37147"/>
        <dbReference type="ChEBI" id="CHEBI:57287"/>
        <dbReference type="ChEBI" id="CHEBI:57394"/>
        <dbReference type="ChEBI" id="CHEBI:74544"/>
        <dbReference type="ChEBI" id="CHEBI:74552"/>
    </reaction>
    <physiologicalReaction direction="left-to-right" evidence="14">
        <dbReference type="Rhea" id="RHEA:37148"/>
    </physiologicalReaction>
</comment>
<evidence type="ECO:0000256" key="10">
    <source>
        <dbReference type="ARBA" id="ARBA00022782"/>
    </source>
</evidence>
<evidence type="ECO:0000256" key="2">
    <source>
        <dbReference type="ARBA" id="ARBA00000816"/>
    </source>
</evidence>
<evidence type="ECO:0000256" key="20">
    <source>
        <dbReference type="ARBA" id="ARBA00047543"/>
    </source>
</evidence>
<keyword evidence="7" id="KW-0444">Lipid biosynthesis</keyword>
<dbReference type="InterPro" id="IPR000073">
    <property type="entry name" value="AB_hydrolase_1"/>
</dbReference>
<name>A0A9P0GNH4_PHACE</name>
<keyword evidence="12" id="KW-0443">Lipid metabolism</keyword>
<evidence type="ECO:0000256" key="9">
    <source>
        <dbReference type="ARBA" id="ARBA00022679"/>
    </source>
</evidence>
<evidence type="ECO:0000256" key="25">
    <source>
        <dbReference type="SAM" id="MobiDB-lite"/>
    </source>
</evidence>
<evidence type="ECO:0000256" key="7">
    <source>
        <dbReference type="ARBA" id="ARBA00022516"/>
    </source>
</evidence>
<dbReference type="Pfam" id="PF00561">
    <property type="entry name" value="Abhydrolase_1"/>
    <property type="match status" value="1"/>
</dbReference>
<dbReference type="FunFam" id="3.40.50.1820:FF:000019">
    <property type="entry name" value="1-acylglycerol-3-phosphate O-acyltransferase ABHD5"/>
    <property type="match status" value="1"/>
</dbReference>
<dbReference type="Proteomes" id="UP001153737">
    <property type="component" value="Chromosome 4"/>
</dbReference>
<gene>
    <name evidence="27" type="ORF">PHAECO_LOCUS8752</name>
</gene>
<keyword evidence="8" id="KW-0551">Lipid droplet</keyword>
<dbReference type="AlphaFoldDB" id="A0A9P0GNH4"/>
<comment type="catalytic activity">
    <reaction evidence="24">
        <text>1-(9Z-octadecenoyl)-sn-glycero-3-phosphate + (9Z)-octadecenoyl-CoA = 1,2-di-(9Z-octadecenoyl)-sn-glycero-3-phosphate + CoA</text>
        <dbReference type="Rhea" id="RHEA:37131"/>
        <dbReference type="ChEBI" id="CHEBI:57287"/>
        <dbReference type="ChEBI" id="CHEBI:57387"/>
        <dbReference type="ChEBI" id="CHEBI:74544"/>
        <dbReference type="ChEBI" id="CHEBI:74546"/>
    </reaction>
    <physiologicalReaction direction="left-to-right" evidence="24">
        <dbReference type="Rhea" id="RHEA:37132"/>
    </physiologicalReaction>
</comment>
<comment type="function">
    <text evidence="18">Coenzyme A-dependent lysophosphatidic acid acyltransferase that catalyzes the transfer of an acyl group on a lysophosphatidic acid. Functions preferentially with 1-oleoyl-lysophosphatidic acid followed by 1-palmitoyl-lysophosphatidic acid, 1-stearoyl-lysophosphatidic acid and 1-arachidonoyl-lysophosphatidic acid as lipid acceptor. Functions preferentially with arachidonoyl-CoA followed by oleoyl-CoA as acyl group donors. Functions in phosphatidic acid biosynthesis. May regulate the cellular storage of triacylglycerol through activation of the phospholipase PNPLA2. Involved in keratinocyte differentiation. Regulates lipid droplet fusion.</text>
</comment>
<evidence type="ECO:0000256" key="8">
    <source>
        <dbReference type="ARBA" id="ARBA00022677"/>
    </source>
</evidence>
<keyword evidence="9" id="KW-0808">Transferase</keyword>
<evidence type="ECO:0000256" key="17">
    <source>
        <dbReference type="ARBA" id="ARBA00042413"/>
    </source>
</evidence>
<dbReference type="GO" id="GO:0003841">
    <property type="term" value="F:1-acylglycerol-3-phosphate O-acyltransferase activity"/>
    <property type="evidence" value="ECO:0007669"/>
    <property type="project" value="UniProtKB-EC"/>
</dbReference>
<comment type="subcellular location">
    <subcellularLocation>
        <location evidence="3">Cytoplasm</location>
    </subcellularLocation>
    <subcellularLocation>
        <location evidence="4">Lipid droplet</location>
    </subcellularLocation>
</comment>
<comment type="catalytic activity">
    <reaction evidence="2">
        <text>1-(9Z-octadecenoyl)-sn-glycero-3-phosphate + hexadecanoyl-CoA = 1-(9Z)-octadecenoyl-2-hexadecanoyl-sn-glycero-3-phosphate + CoA</text>
        <dbReference type="Rhea" id="RHEA:37143"/>
        <dbReference type="ChEBI" id="CHEBI:57287"/>
        <dbReference type="ChEBI" id="CHEBI:57379"/>
        <dbReference type="ChEBI" id="CHEBI:74544"/>
        <dbReference type="ChEBI" id="CHEBI:74551"/>
    </reaction>
    <physiologicalReaction direction="left-to-right" evidence="2">
        <dbReference type="Rhea" id="RHEA:37144"/>
    </physiologicalReaction>
</comment>
<dbReference type="PANTHER" id="PTHR42886:SF29">
    <property type="entry name" value="PUMMELIG, ISOFORM A"/>
    <property type="match status" value="1"/>
</dbReference>
<dbReference type="PRINTS" id="PR00111">
    <property type="entry name" value="ABHYDROLASE"/>
</dbReference>
<comment type="catalytic activity">
    <reaction evidence="20">
        <text>1-octadecanoyl-sn-glycero-3-phosphate + (9Z)-octadecenoyl-CoA = 1-octadecanoyl-2-(9Z-octadecenoyl)-sn-glycero-3-phosphate + CoA</text>
        <dbReference type="Rhea" id="RHEA:37163"/>
        <dbReference type="ChEBI" id="CHEBI:57287"/>
        <dbReference type="ChEBI" id="CHEBI:57387"/>
        <dbReference type="ChEBI" id="CHEBI:74560"/>
        <dbReference type="ChEBI" id="CHEBI:74565"/>
    </reaction>
    <physiologicalReaction direction="left-to-right" evidence="20">
        <dbReference type="Rhea" id="RHEA:37164"/>
    </physiologicalReaction>
</comment>
<dbReference type="GO" id="GO:0005739">
    <property type="term" value="C:mitochondrion"/>
    <property type="evidence" value="ECO:0007669"/>
    <property type="project" value="TreeGrafter"/>
</dbReference>